<feature type="region of interest" description="Disordered" evidence="1">
    <location>
        <begin position="170"/>
        <end position="200"/>
    </location>
</feature>
<evidence type="ECO:0000313" key="2">
    <source>
        <dbReference type="EMBL" id="CAA9415978.1"/>
    </source>
</evidence>
<proteinExistence type="predicted"/>
<protein>
    <submittedName>
        <fullName evidence="2">Lycopene elongase</fullName>
        <ecNumber evidence="2">2.5.1.-</ecNumber>
    </submittedName>
</protein>
<feature type="region of interest" description="Disordered" evidence="1">
    <location>
        <begin position="46"/>
        <end position="88"/>
    </location>
</feature>
<keyword evidence="2" id="KW-0808">Transferase</keyword>
<dbReference type="EMBL" id="CADCVA010000152">
    <property type="protein sequence ID" value="CAA9415978.1"/>
    <property type="molecule type" value="Genomic_DNA"/>
</dbReference>
<accession>A0A6J4PI06</accession>
<organism evidence="2">
    <name type="scientific">uncultured Rubrobacteraceae bacterium</name>
    <dbReference type="NCBI Taxonomy" id="349277"/>
    <lineage>
        <taxon>Bacteria</taxon>
        <taxon>Bacillati</taxon>
        <taxon>Actinomycetota</taxon>
        <taxon>Rubrobacteria</taxon>
        <taxon>Rubrobacterales</taxon>
        <taxon>Rubrobacteraceae</taxon>
        <taxon>environmental samples</taxon>
    </lineage>
</organism>
<feature type="compositionally biased region" description="Basic and acidic residues" evidence="1">
    <location>
        <begin position="170"/>
        <end position="192"/>
    </location>
</feature>
<reference evidence="2" key="1">
    <citation type="submission" date="2020-02" db="EMBL/GenBank/DDBJ databases">
        <authorList>
            <person name="Meier V. D."/>
        </authorList>
    </citation>
    <scope>NUCLEOTIDE SEQUENCE</scope>
    <source>
        <strain evidence="2">AVDCRST_MAG82</strain>
    </source>
</reference>
<dbReference type="EC" id="2.5.1.-" evidence="2"/>
<feature type="compositionally biased region" description="Basic and acidic residues" evidence="1">
    <location>
        <begin position="50"/>
        <end position="88"/>
    </location>
</feature>
<sequence>DRAALSHLAAGALDQHRWPRRSRILAYGRPVAMGGPADTALAHAAVQPPDLRRERHLRPGDRRQEPPQRLSRRGEDTARGDRANLARRPVYERPVPDLLPLHPSLRSYRLDPPLYNPLHRLLGTSLALQGSSLPRLPQQRRLRLPASLRAARARRRGRVDRCLGPDVVERSQAHLRRDPRYRRGPEGGDRDHRRPARRAGRLLLERGVVGRRHG</sequence>
<gene>
    <name evidence="2" type="ORF">AVDCRST_MAG82-1108</name>
</gene>
<dbReference type="AlphaFoldDB" id="A0A6J4PI06"/>
<feature type="non-terminal residue" evidence="2">
    <location>
        <position position="214"/>
    </location>
</feature>
<dbReference type="GO" id="GO:0016740">
    <property type="term" value="F:transferase activity"/>
    <property type="evidence" value="ECO:0007669"/>
    <property type="project" value="UniProtKB-KW"/>
</dbReference>
<feature type="non-terminal residue" evidence="2">
    <location>
        <position position="1"/>
    </location>
</feature>
<evidence type="ECO:0000256" key="1">
    <source>
        <dbReference type="SAM" id="MobiDB-lite"/>
    </source>
</evidence>
<name>A0A6J4PI06_9ACTN</name>